<dbReference type="RefSeq" id="WP_149307895.1">
    <property type="nucleotide sequence ID" value="NZ_SRSD01000007.1"/>
</dbReference>
<dbReference type="Proteomes" id="UP000324298">
    <property type="component" value="Unassembled WGS sequence"/>
</dbReference>
<dbReference type="PANTHER" id="PTHR39966">
    <property type="entry name" value="BLL2471 PROTEIN-RELATED"/>
    <property type="match status" value="1"/>
</dbReference>
<dbReference type="CDD" id="cd12108">
    <property type="entry name" value="Hr-like"/>
    <property type="match status" value="1"/>
</dbReference>
<keyword evidence="3" id="KW-1185">Reference proteome</keyword>
<reference evidence="2 3" key="1">
    <citation type="submission" date="2019-04" db="EMBL/GenBank/DDBJ databases">
        <title>Geobacter ruber sp. nov., ferric-reducing bacteria isolated from paddy soil.</title>
        <authorList>
            <person name="Xu Z."/>
            <person name="Masuda Y."/>
            <person name="Itoh H."/>
            <person name="Senoo K."/>
        </authorList>
    </citation>
    <scope>NUCLEOTIDE SEQUENCE [LARGE SCALE GENOMIC DNA]</scope>
    <source>
        <strain evidence="2 3">Red88</strain>
    </source>
</reference>
<dbReference type="Pfam" id="PF01814">
    <property type="entry name" value="Hemerythrin"/>
    <property type="match status" value="1"/>
</dbReference>
<evidence type="ECO:0000259" key="1">
    <source>
        <dbReference type="Pfam" id="PF01814"/>
    </source>
</evidence>
<dbReference type="Gene3D" id="1.20.120.520">
    <property type="entry name" value="nmb1532 protein domain like"/>
    <property type="match status" value="1"/>
</dbReference>
<dbReference type="InterPro" id="IPR012312">
    <property type="entry name" value="Hemerythrin-like"/>
</dbReference>
<accession>A0A5A9XB96</accession>
<dbReference type="EMBL" id="SRSD01000007">
    <property type="protein sequence ID" value="KAA0890422.1"/>
    <property type="molecule type" value="Genomic_DNA"/>
</dbReference>
<dbReference type="PANTHER" id="PTHR39966:SF1">
    <property type="entry name" value="HEMERYTHRIN-LIKE DOMAIN-CONTAINING PROTEIN"/>
    <property type="match status" value="1"/>
</dbReference>
<dbReference type="GO" id="GO:0005886">
    <property type="term" value="C:plasma membrane"/>
    <property type="evidence" value="ECO:0007669"/>
    <property type="project" value="TreeGrafter"/>
</dbReference>
<dbReference type="OrthoDB" id="9769774at2"/>
<gene>
    <name evidence="2" type="ORF">ET418_12215</name>
</gene>
<name>A0A5A9XB96_9BACT</name>
<evidence type="ECO:0000313" key="3">
    <source>
        <dbReference type="Proteomes" id="UP000324298"/>
    </source>
</evidence>
<organism evidence="2 3">
    <name type="scientific">Oryzomonas rubra</name>
    <dbReference type="NCBI Taxonomy" id="2509454"/>
    <lineage>
        <taxon>Bacteria</taxon>
        <taxon>Pseudomonadati</taxon>
        <taxon>Thermodesulfobacteriota</taxon>
        <taxon>Desulfuromonadia</taxon>
        <taxon>Geobacterales</taxon>
        <taxon>Geobacteraceae</taxon>
        <taxon>Oryzomonas</taxon>
    </lineage>
</organism>
<feature type="domain" description="Hemerythrin-like" evidence="1">
    <location>
        <begin position="5"/>
        <end position="141"/>
    </location>
</feature>
<proteinExistence type="predicted"/>
<comment type="caution">
    <text evidence="2">The sequence shown here is derived from an EMBL/GenBank/DDBJ whole genome shotgun (WGS) entry which is preliminary data.</text>
</comment>
<dbReference type="AlphaFoldDB" id="A0A5A9XB96"/>
<protein>
    <submittedName>
        <fullName evidence="2">Cation-binding protein</fullName>
    </submittedName>
</protein>
<sequence length="203" mass="22350">MEAEITQALVNEHRLILRMVALLEHNARRTVAGAYDGWQFYLNGVDFIRNYADRFHHAKEEDVLFAALFENGMPREHSPVAAMLLEHDQGRQYVGAMEAAAKEATAGKGGCAELVVENARAYAELLRAHIAKEDGILYPLAERLIPARLKSDITAGYTAAEAGKPAGFAAHYGALVTKYEREVEGLWILNDSAAPSLKMPMTP</sequence>
<evidence type="ECO:0000313" key="2">
    <source>
        <dbReference type="EMBL" id="KAA0890422.1"/>
    </source>
</evidence>